<reference evidence="2" key="1">
    <citation type="journal article" date="2010" name="Science">
        <title>Signatures of adaptation to obligate biotrophy in the Hyaloperonospora arabidopsidis genome.</title>
        <authorList>
            <person name="Baxter L."/>
            <person name="Tripathy S."/>
            <person name="Ishaque N."/>
            <person name="Boot N."/>
            <person name="Cabral A."/>
            <person name="Kemen E."/>
            <person name="Thines M."/>
            <person name="Ah-Fong A."/>
            <person name="Anderson R."/>
            <person name="Badejoko W."/>
            <person name="Bittner-Eddy P."/>
            <person name="Boore J.L."/>
            <person name="Chibucos M.C."/>
            <person name="Coates M."/>
            <person name="Dehal P."/>
            <person name="Delehaunty K."/>
            <person name="Dong S."/>
            <person name="Downton P."/>
            <person name="Dumas B."/>
            <person name="Fabro G."/>
            <person name="Fronick C."/>
            <person name="Fuerstenberg S.I."/>
            <person name="Fulton L."/>
            <person name="Gaulin E."/>
            <person name="Govers F."/>
            <person name="Hughes L."/>
            <person name="Humphray S."/>
            <person name="Jiang R.H."/>
            <person name="Judelson H."/>
            <person name="Kamoun S."/>
            <person name="Kyung K."/>
            <person name="Meijer H."/>
            <person name="Minx P."/>
            <person name="Morris P."/>
            <person name="Nelson J."/>
            <person name="Phuntumart V."/>
            <person name="Qutob D."/>
            <person name="Rehmany A."/>
            <person name="Rougon-Cardoso A."/>
            <person name="Ryden P."/>
            <person name="Torto-Alalibo T."/>
            <person name="Studholme D."/>
            <person name="Wang Y."/>
            <person name="Win J."/>
            <person name="Wood J."/>
            <person name="Clifton S.W."/>
            <person name="Rogers J."/>
            <person name="Van den Ackerveken G."/>
            <person name="Jones J.D."/>
            <person name="McDowell J.M."/>
            <person name="Beynon J."/>
            <person name="Tyler B.M."/>
        </authorList>
    </citation>
    <scope>NUCLEOTIDE SEQUENCE [LARGE SCALE GENOMIC DNA]</scope>
    <source>
        <strain evidence="2">Emoy2</strain>
    </source>
</reference>
<organism evidence="1 2">
    <name type="scientific">Hyaloperonospora arabidopsidis (strain Emoy2)</name>
    <name type="common">Downy mildew agent</name>
    <name type="synonym">Peronospora arabidopsidis</name>
    <dbReference type="NCBI Taxonomy" id="559515"/>
    <lineage>
        <taxon>Eukaryota</taxon>
        <taxon>Sar</taxon>
        <taxon>Stramenopiles</taxon>
        <taxon>Oomycota</taxon>
        <taxon>Peronosporomycetes</taxon>
        <taxon>Peronosporales</taxon>
        <taxon>Peronosporaceae</taxon>
        <taxon>Hyaloperonospora</taxon>
    </lineage>
</organism>
<reference evidence="1" key="2">
    <citation type="submission" date="2015-06" db="UniProtKB">
        <authorList>
            <consortium name="EnsemblProtists"/>
        </authorList>
    </citation>
    <scope>IDENTIFICATION</scope>
    <source>
        <strain evidence="1">Emoy2</strain>
    </source>
</reference>
<evidence type="ECO:0000313" key="2">
    <source>
        <dbReference type="Proteomes" id="UP000011713"/>
    </source>
</evidence>
<proteinExistence type="predicted"/>
<dbReference type="EMBL" id="JH597777">
    <property type="status" value="NOT_ANNOTATED_CDS"/>
    <property type="molecule type" value="Genomic_DNA"/>
</dbReference>
<dbReference type="AlphaFoldDB" id="M4B2G9"/>
<name>M4B2G9_HYAAE</name>
<dbReference type="EnsemblProtists" id="HpaT800467">
    <property type="protein sequence ID" value="HpaP800467"/>
    <property type="gene ID" value="HpaG800467"/>
</dbReference>
<accession>M4B2G9</accession>
<dbReference type="HOGENOM" id="CLU_2817907_0_0_1"/>
<dbReference type="InParanoid" id="M4B2G9"/>
<sequence>MKALPRGRQLAGPLRTQFGKGTIATGKLDVHVAIPARKHVEDSWSTSFIQRQNDVPYDKILAAFLPL</sequence>
<keyword evidence="2" id="KW-1185">Reference proteome</keyword>
<dbReference type="Proteomes" id="UP000011713">
    <property type="component" value="Unassembled WGS sequence"/>
</dbReference>
<evidence type="ECO:0000313" key="1">
    <source>
        <dbReference type="EnsemblProtists" id="HpaP800467"/>
    </source>
</evidence>
<dbReference type="VEuPathDB" id="FungiDB:HpaG800467"/>
<protein>
    <submittedName>
        <fullName evidence="1">Uncharacterized protein</fullName>
    </submittedName>
</protein>